<dbReference type="Pfam" id="PF00248">
    <property type="entry name" value="Aldo_ket_red"/>
    <property type="match status" value="1"/>
</dbReference>
<organism evidence="3 4">
    <name type="scientific">Tilletia indica</name>
    <dbReference type="NCBI Taxonomy" id="43049"/>
    <lineage>
        <taxon>Eukaryota</taxon>
        <taxon>Fungi</taxon>
        <taxon>Dikarya</taxon>
        <taxon>Basidiomycota</taxon>
        <taxon>Ustilaginomycotina</taxon>
        <taxon>Exobasidiomycetes</taxon>
        <taxon>Tilletiales</taxon>
        <taxon>Tilletiaceae</taxon>
        <taxon>Tilletia</taxon>
    </lineage>
</organism>
<dbReference type="Proteomes" id="UP000077521">
    <property type="component" value="Unassembled WGS sequence"/>
</dbReference>
<gene>
    <name evidence="3" type="ORF">A4X13_0g5809</name>
</gene>
<accession>A0A177TGU9</accession>
<protein>
    <recommendedName>
        <fullName evidence="2">NADP-dependent oxidoreductase domain-containing protein</fullName>
    </recommendedName>
</protein>
<reference evidence="3" key="2">
    <citation type="journal article" date="2019" name="IMA Fungus">
        <title>Genome sequencing and comparison of five Tilletia species to identify candidate genes for the detection of regulated species infecting wheat.</title>
        <authorList>
            <person name="Nguyen H.D.T."/>
            <person name="Sultana T."/>
            <person name="Kesanakurti P."/>
            <person name="Hambleton S."/>
        </authorList>
    </citation>
    <scope>NUCLEOTIDE SEQUENCE</scope>
    <source>
        <strain evidence="3">DAOMC 236416</strain>
    </source>
</reference>
<dbReference type="GO" id="GO:0016491">
    <property type="term" value="F:oxidoreductase activity"/>
    <property type="evidence" value="ECO:0007669"/>
    <property type="project" value="UniProtKB-KW"/>
</dbReference>
<dbReference type="InterPro" id="IPR050791">
    <property type="entry name" value="Aldo-Keto_reductase"/>
</dbReference>
<comment type="caution">
    <text evidence="3">The sequence shown here is derived from an EMBL/GenBank/DDBJ whole genome shotgun (WGS) entry which is preliminary data.</text>
</comment>
<dbReference type="AlphaFoldDB" id="A0A177TGU9"/>
<evidence type="ECO:0000259" key="2">
    <source>
        <dbReference type="Pfam" id="PF00248"/>
    </source>
</evidence>
<dbReference type="InterPro" id="IPR036812">
    <property type="entry name" value="NAD(P)_OxRdtase_dom_sf"/>
</dbReference>
<dbReference type="SUPFAM" id="SSF51430">
    <property type="entry name" value="NAD(P)-linked oxidoreductase"/>
    <property type="match status" value="1"/>
</dbReference>
<dbReference type="GO" id="GO:0005737">
    <property type="term" value="C:cytoplasm"/>
    <property type="evidence" value="ECO:0007669"/>
    <property type="project" value="TreeGrafter"/>
</dbReference>
<dbReference type="PANTHER" id="PTHR43625:SF40">
    <property type="entry name" value="ALDO-KETO REDUCTASE YAKC [NADP(+)]"/>
    <property type="match status" value="1"/>
</dbReference>
<name>A0A177TGU9_9BASI</name>
<dbReference type="PANTHER" id="PTHR43625">
    <property type="entry name" value="AFLATOXIN B1 ALDEHYDE REDUCTASE"/>
    <property type="match status" value="1"/>
</dbReference>
<proteinExistence type="predicted"/>
<dbReference type="Gene3D" id="3.20.20.100">
    <property type="entry name" value="NADP-dependent oxidoreductase domain"/>
    <property type="match status" value="1"/>
</dbReference>
<reference evidence="3" key="1">
    <citation type="submission" date="2016-04" db="EMBL/GenBank/DDBJ databases">
        <authorList>
            <person name="Nguyen H.D."/>
            <person name="Samba Siva P."/>
            <person name="Cullis J."/>
            <person name="Levesque C.A."/>
            <person name="Hambleton S."/>
        </authorList>
    </citation>
    <scope>NUCLEOTIDE SEQUENCE</scope>
    <source>
        <strain evidence="3">DAOMC 236416</strain>
    </source>
</reference>
<dbReference type="EMBL" id="LWDF02000487">
    <property type="protein sequence ID" value="KAE8246393.1"/>
    <property type="molecule type" value="Genomic_DNA"/>
</dbReference>
<keyword evidence="4" id="KW-1185">Reference proteome</keyword>
<sequence>MLTLPISLSARTSPTTSKVADTFAKLATSFNPPITPTQLALAWLVKQGAGRTAIVPIPGSTKASRVEENFGANGVKLDGADFERLSSQIETLKGHGGRYSAHARAAMPLFG</sequence>
<feature type="domain" description="NADP-dependent oxidoreductase" evidence="2">
    <location>
        <begin position="15"/>
        <end position="87"/>
    </location>
</feature>
<evidence type="ECO:0000313" key="3">
    <source>
        <dbReference type="EMBL" id="KAE8246393.1"/>
    </source>
</evidence>
<evidence type="ECO:0000256" key="1">
    <source>
        <dbReference type="ARBA" id="ARBA00023002"/>
    </source>
</evidence>
<keyword evidence="1" id="KW-0560">Oxidoreductase</keyword>
<evidence type="ECO:0000313" key="4">
    <source>
        <dbReference type="Proteomes" id="UP000077521"/>
    </source>
</evidence>
<dbReference type="InterPro" id="IPR023210">
    <property type="entry name" value="NADP_OxRdtase_dom"/>
</dbReference>